<dbReference type="InterPro" id="IPR029058">
    <property type="entry name" value="AB_hydrolase_fold"/>
</dbReference>
<protein>
    <submittedName>
        <fullName evidence="2">Alpha/beta hydrolase</fullName>
    </submittedName>
</protein>
<feature type="domain" description="AB hydrolase-1" evidence="1">
    <location>
        <begin position="12"/>
        <end position="245"/>
    </location>
</feature>
<dbReference type="Proteomes" id="UP000244892">
    <property type="component" value="Chromosome"/>
</dbReference>
<dbReference type="GO" id="GO:0046464">
    <property type="term" value="P:acylglycerol catabolic process"/>
    <property type="evidence" value="ECO:0007669"/>
    <property type="project" value="TreeGrafter"/>
</dbReference>
<keyword evidence="3" id="KW-1185">Reference proteome</keyword>
<dbReference type="GO" id="GO:0047372">
    <property type="term" value="F:monoacylglycerol lipase activity"/>
    <property type="evidence" value="ECO:0007669"/>
    <property type="project" value="TreeGrafter"/>
</dbReference>
<organism evidence="2 3">
    <name type="scientific">Aquabacterium olei</name>
    <dbReference type="NCBI Taxonomy" id="1296669"/>
    <lineage>
        <taxon>Bacteria</taxon>
        <taxon>Pseudomonadati</taxon>
        <taxon>Pseudomonadota</taxon>
        <taxon>Betaproteobacteria</taxon>
        <taxon>Burkholderiales</taxon>
        <taxon>Aquabacterium</taxon>
    </lineage>
</organism>
<dbReference type="AlphaFoldDB" id="A0A2U8FQ07"/>
<evidence type="ECO:0000313" key="2">
    <source>
        <dbReference type="EMBL" id="AWI53141.1"/>
    </source>
</evidence>
<dbReference type="Gene3D" id="3.40.50.1820">
    <property type="entry name" value="alpha/beta hydrolase"/>
    <property type="match status" value="1"/>
</dbReference>
<reference evidence="2 3" key="1">
    <citation type="submission" date="2018-05" db="EMBL/GenBank/DDBJ databases">
        <title>complete genome sequence of Aquabacterium olei NBRC 110486.</title>
        <authorList>
            <person name="Tang B."/>
            <person name="Chang J."/>
            <person name="Zhang L."/>
            <person name="Yang H."/>
        </authorList>
    </citation>
    <scope>NUCLEOTIDE SEQUENCE [LARGE SCALE GENOMIC DNA]</scope>
    <source>
        <strain evidence="2 3">NBRC 110486</strain>
    </source>
</reference>
<dbReference type="OrthoDB" id="5290302at2"/>
<dbReference type="RefSeq" id="WP_109035888.1">
    <property type="nucleotide sequence ID" value="NZ_CP029210.1"/>
</dbReference>
<name>A0A2U8FQ07_9BURK</name>
<dbReference type="InterPro" id="IPR050266">
    <property type="entry name" value="AB_hydrolase_sf"/>
</dbReference>
<dbReference type="SUPFAM" id="SSF53474">
    <property type="entry name" value="alpha/beta-Hydrolases"/>
    <property type="match status" value="1"/>
</dbReference>
<keyword evidence="2" id="KW-0378">Hydrolase</keyword>
<gene>
    <name evidence="2" type="ORF">DEH84_06635</name>
</gene>
<dbReference type="PANTHER" id="PTHR43798">
    <property type="entry name" value="MONOACYLGLYCEROL LIPASE"/>
    <property type="match status" value="1"/>
</dbReference>
<dbReference type="GO" id="GO:0016020">
    <property type="term" value="C:membrane"/>
    <property type="evidence" value="ECO:0007669"/>
    <property type="project" value="TreeGrafter"/>
</dbReference>
<accession>A0A2U8FQ07</accession>
<dbReference type="InterPro" id="IPR000073">
    <property type="entry name" value="AB_hydrolase_1"/>
</dbReference>
<evidence type="ECO:0000259" key="1">
    <source>
        <dbReference type="Pfam" id="PF12697"/>
    </source>
</evidence>
<evidence type="ECO:0000313" key="3">
    <source>
        <dbReference type="Proteomes" id="UP000244892"/>
    </source>
</evidence>
<sequence length="276" mass="30481">MPDTSPPIWILLRGLLRESGHWGGFVQTLQAALPLGSLIITPDLPGNGARWREPSPTRVVDMVEAVRSDLRARGVDRPCHVLAMSLGAMVATEWARTHPDELHRCVLVNTSLRPYSPFWHRLQPQQYRRIARLILSGTSLEWEDGIMRMTTRHPGPRQALLAAWLSLRSSHPVSRLNGLRQLWAAARYRADSAPDVPLLLLNSAGDELVHPSCSARLATAWGLRLHTHPTAGHDIPVDDGAWVARQVAEWLADDTACPQPPPLNTVAVDVAVSAPF</sequence>
<dbReference type="KEGG" id="aon:DEH84_06635"/>
<dbReference type="PANTHER" id="PTHR43798:SF5">
    <property type="entry name" value="MONOACYLGLYCEROL LIPASE ABHD6"/>
    <property type="match status" value="1"/>
</dbReference>
<dbReference type="EMBL" id="CP029210">
    <property type="protein sequence ID" value="AWI53141.1"/>
    <property type="molecule type" value="Genomic_DNA"/>
</dbReference>
<dbReference type="Pfam" id="PF12697">
    <property type="entry name" value="Abhydrolase_6"/>
    <property type="match status" value="1"/>
</dbReference>
<proteinExistence type="predicted"/>